<feature type="compositionally biased region" description="Basic residues" evidence="2">
    <location>
        <begin position="8"/>
        <end position="17"/>
    </location>
</feature>
<accession>A0A6A6SBT2</accession>
<keyword evidence="1" id="KW-0539">Nucleus</keyword>
<proteinExistence type="predicted"/>
<dbReference type="InterPro" id="IPR052761">
    <property type="entry name" value="Fungal_Detox/Toxin_TFs"/>
</dbReference>
<gene>
    <name evidence="4" type="ORF">P280DRAFT_545232</name>
</gene>
<dbReference type="GO" id="GO:0003677">
    <property type="term" value="F:DNA binding"/>
    <property type="evidence" value="ECO:0007669"/>
    <property type="project" value="InterPro"/>
</dbReference>
<dbReference type="OrthoDB" id="4451586at2759"/>
<dbReference type="GO" id="GO:0006351">
    <property type="term" value="P:DNA-templated transcription"/>
    <property type="evidence" value="ECO:0007669"/>
    <property type="project" value="InterPro"/>
</dbReference>
<evidence type="ECO:0000313" key="5">
    <source>
        <dbReference type="Proteomes" id="UP000799753"/>
    </source>
</evidence>
<evidence type="ECO:0000256" key="2">
    <source>
        <dbReference type="SAM" id="MobiDB-lite"/>
    </source>
</evidence>
<protein>
    <recommendedName>
        <fullName evidence="3">Xylanolytic transcriptional activator regulatory domain-containing protein</fullName>
    </recommendedName>
</protein>
<dbReference type="Proteomes" id="UP000799753">
    <property type="component" value="Unassembled WGS sequence"/>
</dbReference>
<evidence type="ECO:0000256" key="1">
    <source>
        <dbReference type="ARBA" id="ARBA00023242"/>
    </source>
</evidence>
<dbReference type="PANTHER" id="PTHR47425:SF3">
    <property type="entry name" value="ZN(II)2CYS6 TRANSCRIPTION FACTOR (EUROFUNG)"/>
    <property type="match status" value="1"/>
</dbReference>
<evidence type="ECO:0000259" key="3">
    <source>
        <dbReference type="SMART" id="SM00906"/>
    </source>
</evidence>
<dbReference type="PANTHER" id="PTHR47425">
    <property type="entry name" value="FARB-RELATED"/>
    <property type="match status" value="1"/>
</dbReference>
<dbReference type="CDD" id="cd12148">
    <property type="entry name" value="fungal_TF_MHR"/>
    <property type="match status" value="1"/>
</dbReference>
<feature type="domain" description="Xylanolytic transcriptional activator regulatory" evidence="3">
    <location>
        <begin position="251"/>
        <end position="322"/>
    </location>
</feature>
<reference evidence="4" key="1">
    <citation type="journal article" date="2020" name="Stud. Mycol.">
        <title>101 Dothideomycetes genomes: a test case for predicting lifestyles and emergence of pathogens.</title>
        <authorList>
            <person name="Haridas S."/>
            <person name="Albert R."/>
            <person name="Binder M."/>
            <person name="Bloem J."/>
            <person name="Labutti K."/>
            <person name="Salamov A."/>
            <person name="Andreopoulos B."/>
            <person name="Baker S."/>
            <person name="Barry K."/>
            <person name="Bills G."/>
            <person name="Bluhm B."/>
            <person name="Cannon C."/>
            <person name="Castanera R."/>
            <person name="Culley D."/>
            <person name="Daum C."/>
            <person name="Ezra D."/>
            <person name="Gonzalez J."/>
            <person name="Henrissat B."/>
            <person name="Kuo A."/>
            <person name="Liang C."/>
            <person name="Lipzen A."/>
            <person name="Lutzoni F."/>
            <person name="Magnuson J."/>
            <person name="Mondo S."/>
            <person name="Nolan M."/>
            <person name="Ohm R."/>
            <person name="Pangilinan J."/>
            <person name="Park H.-J."/>
            <person name="Ramirez L."/>
            <person name="Alfaro M."/>
            <person name="Sun H."/>
            <person name="Tritt A."/>
            <person name="Yoshinaga Y."/>
            <person name="Zwiers L.-H."/>
            <person name="Turgeon B."/>
            <person name="Goodwin S."/>
            <person name="Spatafora J."/>
            <person name="Crous P."/>
            <person name="Grigoriev I."/>
        </authorList>
    </citation>
    <scope>NUCLEOTIDE SEQUENCE</scope>
    <source>
        <strain evidence="4">CBS 473.64</strain>
    </source>
</reference>
<dbReference type="EMBL" id="MU006777">
    <property type="protein sequence ID" value="KAF2645229.1"/>
    <property type="molecule type" value="Genomic_DNA"/>
</dbReference>
<name>A0A6A6SBT2_9PLEO</name>
<feature type="region of interest" description="Disordered" evidence="2">
    <location>
        <begin position="1"/>
        <end position="79"/>
    </location>
</feature>
<dbReference type="Pfam" id="PF04082">
    <property type="entry name" value="Fungal_trans"/>
    <property type="match status" value="1"/>
</dbReference>
<keyword evidence="5" id="KW-1185">Reference proteome</keyword>
<sequence length="725" mass="80801">MPDEKVLASRRGKHRRKTQEGGQTETTSTRTPSLSTDKVASDAGSDVSSSNPYHGLHSAVVPSPKSPTASPNEGDVPVCVTFDEDYHNQEQTASPQDAQQVPTPEGLPRFIAPLPSHIVTKDVEFLSQKDAFAMPDPDTCHRILRSYVFSIHPFMPILDIQSIINAVLDEGKESRISLLLFQAVMFAGLASVDSNVVRGLGFESTKQAREVFFARVRLLYEFDIEPDEVAVLQSLLLMSWWYGSWKQRRHTWHWTGLALSSALSLGLHRETTCSSSDERHFRRRLWWSLYIRDRLLALGTRRPMRIRDDSFHVPMLTLEDFDLNITWDVTPGTDSTPDVEEATRIALMCIELAKLCIRIGHVLFSQYTTLETPANVAPTMMVVPKRHGDYSISELEVCDLEINEWFQDLATNVGRQEVSQTTNRQPNCSEVHWSLLNILHLTLVNVLHRTHAIQSPSDTAEAQAVQKASRSKVKDAARNVTRLAHSMLRRDQVRYMGVPGVTALIAASLSHMPDIRSADEDVRDASILRFYQSMQVLQALRCIYASADSAVAFLASVIRKTGISVPAQVVTPTPDFMSTLNSNPRTNTAEENTAPSIDAAFAFQGRRWTIAHTLPTGRVPEWQMPPFQRPQPLSRGYSQPRPPPNLSQEIAPSSILPSTTPLALSHAPLPVLEHVISDGVNMPPLGVTDASFYEWNNTLDFGANLSPNAAFDFDFCSDTFGLLDS</sequence>
<dbReference type="SMART" id="SM00906">
    <property type="entry name" value="Fungal_trans"/>
    <property type="match status" value="1"/>
</dbReference>
<feature type="region of interest" description="Disordered" evidence="2">
    <location>
        <begin position="88"/>
        <end position="107"/>
    </location>
</feature>
<dbReference type="GO" id="GO:0008270">
    <property type="term" value="F:zinc ion binding"/>
    <property type="evidence" value="ECO:0007669"/>
    <property type="project" value="InterPro"/>
</dbReference>
<feature type="region of interest" description="Disordered" evidence="2">
    <location>
        <begin position="619"/>
        <end position="652"/>
    </location>
</feature>
<feature type="compositionally biased region" description="Low complexity" evidence="2">
    <location>
        <begin position="20"/>
        <end position="50"/>
    </location>
</feature>
<dbReference type="AlphaFoldDB" id="A0A6A6SBT2"/>
<dbReference type="InterPro" id="IPR007219">
    <property type="entry name" value="XnlR_reg_dom"/>
</dbReference>
<organism evidence="4 5">
    <name type="scientific">Massarina eburnea CBS 473.64</name>
    <dbReference type="NCBI Taxonomy" id="1395130"/>
    <lineage>
        <taxon>Eukaryota</taxon>
        <taxon>Fungi</taxon>
        <taxon>Dikarya</taxon>
        <taxon>Ascomycota</taxon>
        <taxon>Pezizomycotina</taxon>
        <taxon>Dothideomycetes</taxon>
        <taxon>Pleosporomycetidae</taxon>
        <taxon>Pleosporales</taxon>
        <taxon>Massarineae</taxon>
        <taxon>Massarinaceae</taxon>
        <taxon>Massarina</taxon>
    </lineage>
</organism>
<evidence type="ECO:0000313" key="4">
    <source>
        <dbReference type="EMBL" id="KAF2645229.1"/>
    </source>
</evidence>
<feature type="compositionally biased region" description="Polar residues" evidence="2">
    <location>
        <begin position="89"/>
        <end position="102"/>
    </location>
</feature>